<dbReference type="eggNOG" id="COG3012">
    <property type="taxonomic scope" value="Bacteria"/>
</dbReference>
<evidence type="ECO:0000313" key="1">
    <source>
        <dbReference type="EMBL" id="AAY39547.1"/>
    </source>
</evidence>
<dbReference type="Gene3D" id="3.10.450.50">
    <property type="match status" value="1"/>
</dbReference>
<dbReference type="RefSeq" id="WP_011269088.1">
    <property type="nucleotide sequence ID" value="NC_007005.1"/>
</dbReference>
<dbReference type="InterPro" id="IPR004027">
    <property type="entry name" value="SEC_C_motif"/>
</dbReference>
<dbReference type="OrthoDB" id="583051at2"/>
<dbReference type="HOGENOM" id="CLU_050219_0_1_6"/>
<dbReference type="KEGG" id="psb:Psyr_4517"/>
<protein>
    <submittedName>
        <fullName evidence="1">SEC-C motif protein</fullName>
    </submittedName>
</protein>
<dbReference type="EMBL" id="CP000075">
    <property type="protein sequence ID" value="AAY39547.1"/>
    <property type="molecule type" value="Genomic_DNA"/>
</dbReference>
<dbReference type="Pfam" id="PF02810">
    <property type="entry name" value="SEC-C"/>
    <property type="match status" value="1"/>
</dbReference>
<proteinExistence type="predicted"/>
<dbReference type="Proteomes" id="UP000000426">
    <property type="component" value="Chromosome"/>
</dbReference>
<gene>
    <name evidence="1" type="ordered locus">Psyr_4517</name>
</gene>
<accession>Q4ZMS5</accession>
<dbReference type="SUPFAM" id="SSF103642">
    <property type="entry name" value="Sec-C motif"/>
    <property type="match status" value="1"/>
</dbReference>
<organism evidence="1 2">
    <name type="scientific">Pseudomonas syringae pv. syringae (strain B728a)</name>
    <dbReference type="NCBI Taxonomy" id="205918"/>
    <lineage>
        <taxon>Bacteria</taxon>
        <taxon>Pseudomonadati</taxon>
        <taxon>Pseudomonadota</taxon>
        <taxon>Gammaproteobacteria</taxon>
        <taxon>Pseudomonadales</taxon>
        <taxon>Pseudomonadaceae</taxon>
        <taxon>Pseudomonas</taxon>
        <taxon>Pseudomonas syringae</taxon>
    </lineage>
</organism>
<name>Q4ZMS5_PSEU2</name>
<dbReference type="AlphaFoldDB" id="Q4ZMS5"/>
<reference evidence="1 2" key="1">
    <citation type="journal article" date="2005" name="Proc. Natl. Acad. Sci. U.S.A.">
        <title>Comparison of the complete genome sequences of Pseudomonas syringae pv. syringae B728a and pv. tomato DC3000.</title>
        <authorList>
            <person name="Feil H."/>
            <person name="Feil W.S."/>
            <person name="Chain P."/>
            <person name="Larimer F."/>
            <person name="Dibartolo G."/>
            <person name="Copeland A."/>
            <person name="Lykidis A."/>
            <person name="Trong S."/>
            <person name="Nolan M."/>
            <person name="Goltsman E."/>
            <person name="Thiel J."/>
            <person name="Malfatti S."/>
            <person name="Loper J.E."/>
            <person name="Lapidus A."/>
            <person name="Detter J.C."/>
            <person name="Land M."/>
            <person name="Richardson P.M."/>
            <person name="Kyrpides N.C."/>
            <person name="Ivanova N."/>
            <person name="Lindow S.E."/>
        </authorList>
    </citation>
    <scope>NUCLEOTIDE SEQUENCE [LARGE SCALE GENOMIC DNA]</scope>
    <source>
        <strain evidence="1 2">B728a</strain>
    </source>
</reference>
<dbReference type="PATRIC" id="fig|205918.7.peg.4655"/>
<evidence type="ECO:0000313" key="2">
    <source>
        <dbReference type="Proteomes" id="UP000000426"/>
    </source>
</evidence>
<sequence length="385" mass="43317">MSGIKYRERGMGLYGRNDPCWCGSGLKYKRCHIDRAQQPKLERQDFEEQTKKRSKICSAVSLGDGLCTKKIVQAHTISKSSSLKQISNQGHVIGIKASISELVSTNGVMKLKSVGINEASTFTGFCSYHDKHIFAPLEDESIVLSDEQLFLLAYRPISRELYAKNENILTAEFLKSTDRGTPVEMQQIIQIVANGHGLGASIAVGELENIKAEMDSILLRRDFSDMNHFVIELSDIPNILVSGSTQPEFDFSGARLQRFGRHQDPMSHLIYNAISYDNKGCFVFSWINSHDDVCQKFIDSLLGLGDDAISTALVKYCYTFCENTWASPSWWRSIEDSSRNEIRRRAQLGSMLNPHKSNDLVSDAFSFNAFRVIKTSFRKSPKLAK</sequence>